<name>F8MU72_NEUT8</name>
<reference evidence="3" key="1">
    <citation type="journal article" date="2011" name="Genetics">
        <title>Massive changes in genome architecture accompany the transition to self-fertility in the filamentous fungus Neurospora tetrasperma.</title>
        <authorList>
            <person name="Ellison C.E."/>
            <person name="Stajich J.E."/>
            <person name="Jacobson D.J."/>
            <person name="Natvig D.O."/>
            <person name="Lapidus A."/>
            <person name="Foster B."/>
            <person name="Aerts A."/>
            <person name="Riley R."/>
            <person name="Lindquist E.A."/>
            <person name="Grigoriev I.V."/>
            <person name="Taylor J.W."/>
        </authorList>
    </citation>
    <scope>NUCLEOTIDE SEQUENCE [LARGE SCALE GENOMIC DNA]</scope>
    <source>
        <strain evidence="3">FGSC 2508 / P0657</strain>
    </source>
</reference>
<dbReference type="KEGG" id="nte:NEUTE1DRAFT117822"/>
<dbReference type="EMBL" id="GL891306">
    <property type="protein sequence ID" value="EGO55554.1"/>
    <property type="molecule type" value="Genomic_DNA"/>
</dbReference>
<sequence>MTGGDAGPEDGLEGNPKTSQVDSTGWVPSSTMYGYYRVILLEKNGYIENRGRFQDVDAVRTCTERKCLAHHVGVVRLGG</sequence>
<dbReference type="VEuPathDB" id="FungiDB:NEUTE1DRAFT_117822"/>
<accession>F8MU72</accession>
<evidence type="ECO:0000256" key="1">
    <source>
        <dbReference type="SAM" id="MobiDB-lite"/>
    </source>
</evidence>
<dbReference type="RefSeq" id="XP_009853365.1">
    <property type="nucleotide sequence ID" value="XM_009855063.1"/>
</dbReference>
<dbReference type="HOGENOM" id="CLU_2606617_0_0_1"/>
<keyword evidence="3" id="KW-1185">Reference proteome</keyword>
<feature type="region of interest" description="Disordered" evidence="1">
    <location>
        <begin position="1"/>
        <end position="29"/>
    </location>
</feature>
<organism evidence="2 3">
    <name type="scientific">Neurospora tetrasperma (strain FGSC 2508 / ATCC MYA-4615 / P0657)</name>
    <dbReference type="NCBI Taxonomy" id="510951"/>
    <lineage>
        <taxon>Eukaryota</taxon>
        <taxon>Fungi</taxon>
        <taxon>Dikarya</taxon>
        <taxon>Ascomycota</taxon>
        <taxon>Pezizomycotina</taxon>
        <taxon>Sordariomycetes</taxon>
        <taxon>Sordariomycetidae</taxon>
        <taxon>Sordariales</taxon>
        <taxon>Sordariaceae</taxon>
        <taxon>Neurospora</taxon>
    </lineage>
</organism>
<feature type="compositionally biased region" description="Polar residues" evidence="1">
    <location>
        <begin position="16"/>
        <end position="29"/>
    </location>
</feature>
<dbReference type="GeneID" id="20823399"/>
<proteinExistence type="predicted"/>
<gene>
    <name evidence="2" type="ORF">NEUTE1DRAFT_117822</name>
</gene>
<protein>
    <submittedName>
        <fullName evidence="2">Uncharacterized protein</fullName>
    </submittedName>
</protein>
<evidence type="ECO:0000313" key="2">
    <source>
        <dbReference type="EMBL" id="EGO55554.1"/>
    </source>
</evidence>
<dbReference type="Proteomes" id="UP000008065">
    <property type="component" value="Unassembled WGS sequence"/>
</dbReference>
<dbReference type="AlphaFoldDB" id="F8MU72"/>
<evidence type="ECO:0000313" key="3">
    <source>
        <dbReference type="Proteomes" id="UP000008065"/>
    </source>
</evidence>